<feature type="compositionally biased region" description="Low complexity" evidence="4">
    <location>
        <begin position="222"/>
        <end position="234"/>
    </location>
</feature>
<dbReference type="AlphaFoldDB" id="A0A480AP73"/>
<dbReference type="SUPFAM" id="SSF55315">
    <property type="entry name" value="L30e-like"/>
    <property type="match status" value="1"/>
</dbReference>
<dbReference type="Gene3D" id="3.40.1280.10">
    <property type="match status" value="1"/>
</dbReference>
<comment type="caution">
    <text evidence="6">The sequence shown here is derived from an EMBL/GenBank/DDBJ whole genome shotgun (WGS) entry which is preliminary data.</text>
</comment>
<keyword evidence="3 6" id="KW-0808">Transferase</keyword>
<dbReference type="InterPro" id="IPR013123">
    <property type="entry name" value="SpoU_subst-bd"/>
</dbReference>
<dbReference type="Proteomes" id="UP000299367">
    <property type="component" value="Unassembled WGS sequence"/>
</dbReference>
<dbReference type="Gene3D" id="3.30.1330.30">
    <property type="match status" value="1"/>
</dbReference>
<feature type="compositionally biased region" description="Polar residues" evidence="4">
    <location>
        <begin position="1"/>
        <end position="12"/>
    </location>
</feature>
<accession>A0A480AP73</accession>
<dbReference type="GO" id="GO:0032259">
    <property type="term" value="P:methylation"/>
    <property type="evidence" value="ECO:0007669"/>
    <property type="project" value="UniProtKB-KW"/>
</dbReference>
<proteinExistence type="inferred from homology"/>
<organism evidence="6 7">
    <name type="scientific">Dolichospermum planctonicum</name>
    <dbReference type="NCBI Taxonomy" id="136072"/>
    <lineage>
        <taxon>Bacteria</taxon>
        <taxon>Bacillati</taxon>
        <taxon>Cyanobacteriota</taxon>
        <taxon>Cyanophyceae</taxon>
        <taxon>Nostocales</taxon>
        <taxon>Aphanizomenonaceae</taxon>
        <taxon>Dolichospermum</taxon>
    </lineage>
</organism>
<dbReference type="InterPro" id="IPR001537">
    <property type="entry name" value="SpoU_MeTrfase"/>
</dbReference>
<dbReference type="InterPro" id="IPR004441">
    <property type="entry name" value="rRNA_MeTrfase_TrmH"/>
</dbReference>
<dbReference type="Pfam" id="PF08032">
    <property type="entry name" value="SpoU_sub_bind"/>
    <property type="match status" value="1"/>
</dbReference>
<dbReference type="SMART" id="SM00967">
    <property type="entry name" value="SpoU_sub_bind"/>
    <property type="match status" value="1"/>
</dbReference>
<dbReference type="CDD" id="cd18103">
    <property type="entry name" value="SpoU-like_RlmB"/>
    <property type="match status" value="1"/>
</dbReference>
<protein>
    <submittedName>
        <fullName evidence="6">TrmA family RNA methyltransferase</fullName>
    </submittedName>
</protein>
<feature type="domain" description="RNA 2-O ribose methyltransferase substrate binding" evidence="5">
    <location>
        <begin position="244"/>
        <end position="320"/>
    </location>
</feature>
<sequence>MTSQPKKNNSASEPKRGQPVKIKGKRVVPHSVRNQGKSESKPRTSRYGADKSPEIRLNREDKPYAPKPRTSRYGADKSPEIRLNREDKPYAPKPRTSRYGADKSPEVRLNREDKPYAPKPRTSRYGADKSPEVRLNREDKPYAPKPRTSRYGADKSPEIRLNREDKPYAPKPRTSRYGADKSPEVRLNREDKPYAPKPRTSRYGSEQSSEITLAEGKSFNARYRPSYPSSQPSSEITPTEESDLIYGRHPVLTALENERSINKLWITTRLRYDPRFHHLILQAKDNGAVIDEVEPMRLDQITGRANHQGIAAQISPYSYTELEDLISKAKSINDPVIVVADGITDPHNLGAIIRTAEAIGAHGLVIPQRRAAGITSTVVKVAAGALETFPVARVVNLGRALEQLKEQGFWIYGTAVTGSESLQSVKFSGPVVLVVGGEGEGLGMLTQRSCDVLVSIPLQGKTPSLNASVATGMALYEIYRQKSQNTLYFDKLQTIALKKE</sequence>
<dbReference type="InterPro" id="IPR029028">
    <property type="entry name" value="Alpha/beta_knot_MTases"/>
</dbReference>
<dbReference type="EMBL" id="BJCF01000058">
    <property type="protein sequence ID" value="GCL43904.1"/>
    <property type="molecule type" value="Genomic_DNA"/>
</dbReference>
<evidence type="ECO:0000256" key="1">
    <source>
        <dbReference type="ARBA" id="ARBA00007228"/>
    </source>
</evidence>
<evidence type="ECO:0000256" key="4">
    <source>
        <dbReference type="SAM" id="MobiDB-lite"/>
    </source>
</evidence>
<dbReference type="GO" id="GO:0008173">
    <property type="term" value="F:RNA methyltransferase activity"/>
    <property type="evidence" value="ECO:0007669"/>
    <property type="project" value="InterPro"/>
</dbReference>
<feature type="compositionally biased region" description="Basic and acidic residues" evidence="4">
    <location>
        <begin position="100"/>
        <end position="116"/>
    </location>
</feature>
<dbReference type="Pfam" id="PF00588">
    <property type="entry name" value="SpoU_methylase"/>
    <property type="match status" value="1"/>
</dbReference>
<dbReference type="GO" id="GO:0006396">
    <property type="term" value="P:RNA processing"/>
    <property type="evidence" value="ECO:0007669"/>
    <property type="project" value="InterPro"/>
</dbReference>
<feature type="compositionally biased region" description="Polar residues" evidence="4">
    <location>
        <begin position="202"/>
        <end position="211"/>
    </location>
</feature>
<name>A0A480AP73_9CYAN</name>
<feature type="compositionally biased region" description="Basic and acidic residues" evidence="4">
    <location>
        <begin position="178"/>
        <end position="194"/>
    </location>
</feature>
<gene>
    <name evidence="6" type="ORF">NIES80_36240</name>
</gene>
<evidence type="ECO:0000313" key="6">
    <source>
        <dbReference type="EMBL" id="GCL43904.1"/>
    </source>
</evidence>
<reference evidence="7" key="1">
    <citation type="submission" date="2019-02" db="EMBL/GenBank/DDBJ databases">
        <title>Draft genome sequence of Dolichospermum planctonicum NIES-80.</title>
        <authorList>
            <person name="Yamaguchi H."/>
            <person name="Suzuki S."/>
            <person name="Kawachi M."/>
        </authorList>
    </citation>
    <scope>NUCLEOTIDE SEQUENCE [LARGE SCALE GENOMIC DNA]</scope>
    <source>
        <strain evidence="7">NIES-80</strain>
    </source>
</reference>
<dbReference type="NCBIfam" id="TIGR00186">
    <property type="entry name" value="rRNA_methyl_3"/>
    <property type="match status" value="1"/>
</dbReference>
<feature type="compositionally biased region" description="Basic and acidic residues" evidence="4">
    <location>
        <begin position="152"/>
        <end position="168"/>
    </location>
</feature>
<dbReference type="InterPro" id="IPR029064">
    <property type="entry name" value="Ribosomal_eL30-like_sf"/>
</dbReference>
<feature type="region of interest" description="Disordered" evidence="4">
    <location>
        <begin position="1"/>
        <end position="242"/>
    </location>
</feature>
<evidence type="ECO:0000259" key="5">
    <source>
        <dbReference type="SMART" id="SM00967"/>
    </source>
</evidence>
<keyword evidence="2 6" id="KW-0489">Methyltransferase</keyword>
<dbReference type="FunFam" id="3.40.1280.10:FF:000008">
    <property type="entry name" value="Group 3 RNA methyltransferase TrmH"/>
    <property type="match status" value="1"/>
</dbReference>
<dbReference type="PANTHER" id="PTHR46429">
    <property type="entry name" value="23S RRNA (GUANOSINE-2'-O-)-METHYLTRANSFERASE RLMB"/>
    <property type="match status" value="1"/>
</dbReference>
<evidence type="ECO:0000256" key="3">
    <source>
        <dbReference type="ARBA" id="ARBA00022679"/>
    </source>
</evidence>
<dbReference type="GO" id="GO:0003723">
    <property type="term" value="F:RNA binding"/>
    <property type="evidence" value="ECO:0007669"/>
    <property type="project" value="InterPro"/>
</dbReference>
<comment type="similarity">
    <text evidence="1">Belongs to the class IV-like SAM-binding methyltransferase superfamily. RNA methyltransferase TrmH family.</text>
</comment>
<evidence type="ECO:0000256" key="2">
    <source>
        <dbReference type="ARBA" id="ARBA00022603"/>
    </source>
</evidence>
<dbReference type="GO" id="GO:0005829">
    <property type="term" value="C:cytosol"/>
    <property type="evidence" value="ECO:0007669"/>
    <property type="project" value="TreeGrafter"/>
</dbReference>
<feature type="compositionally biased region" description="Basic and acidic residues" evidence="4">
    <location>
        <begin position="36"/>
        <end position="64"/>
    </location>
</feature>
<dbReference type="PANTHER" id="PTHR46429:SF1">
    <property type="entry name" value="23S RRNA (GUANOSINE-2'-O-)-METHYLTRANSFERASE RLMB"/>
    <property type="match status" value="1"/>
</dbReference>
<evidence type="ECO:0000313" key="7">
    <source>
        <dbReference type="Proteomes" id="UP000299367"/>
    </source>
</evidence>
<dbReference type="SUPFAM" id="SSF75217">
    <property type="entry name" value="alpha/beta knot"/>
    <property type="match status" value="1"/>
</dbReference>
<dbReference type="InterPro" id="IPR029026">
    <property type="entry name" value="tRNA_m1G_MTases_N"/>
</dbReference>
<feature type="compositionally biased region" description="Basic and acidic residues" evidence="4">
    <location>
        <begin position="126"/>
        <end position="142"/>
    </location>
</feature>
<feature type="compositionally biased region" description="Basic and acidic residues" evidence="4">
    <location>
        <begin position="74"/>
        <end position="90"/>
    </location>
</feature>